<dbReference type="RefSeq" id="WP_132014180.1">
    <property type="nucleotide sequence ID" value="NZ_SLUN01000010.1"/>
</dbReference>
<keyword evidence="1" id="KW-0812">Transmembrane</keyword>
<feature type="transmembrane region" description="Helical" evidence="1">
    <location>
        <begin position="85"/>
        <end position="105"/>
    </location>
</feature>
<evidence type="ECO:0000256" key="1">
    <source>
        <dbReference type="SAM" id="Phobius"/>
    </source>
</evidence>
<feature type="transmembrane region" description="Helical" evidence="1">
    <location>
        <begin position="16"/>
        <end position="37"/>
    </location>
</feature>
<dbReference type="EMBL" id="SLUN01000010">
    <property type="protein sequence ID" value="TCL70094.1"/>
    <property type="molecule type" value="Genomic_DNA"/>
</dbReference>
<evidence type="ECO:0000313" key="2">
    <source>
        <dbReference type="EMBL" id="TCL70094.1"/>
    </source>
</evidence>
<feature type="transmembrane region" description="Helical" evidence="1">
    <location>
        <begin position="111"/>
        <end position="133"/>
    </location>
</feature>
<protein>
    <submittedName>
        <fullName evidence="2">Uncharacterized protein</fullName>
    </submittedName>
</protein>
<dbReference type="OrthoDB" id="1807896at2"/>
<feature type="transmembrane region" description="Helical" evidence="1">
    <location>
        <begin position="49"/>
        <end position="73"/>
    </location>
</feature>
<keyword evidence="3" id="KW-1185">Reference proteome</keyword>
<keyword evidence="1" id="KW-1133">Transmembrane helix</keyword>
<name>A0A4R1RUN9_HYDET</name>
<evidence type="ECO:0000313" key="3">
    <source>
        <dbReference type="Proteomes" id="UP000295008"/>
    </source>
</evidence>
<keyword evidence="1" id="KW-0472">Membrane</keyword>
<dbReference type="Proteomes" id="UP000295008">
    <property type="component" value="Unassembled WGS sequence"/>
</dbReference>
<gene>
    <name evidence="2" type="ORF">EDC14_101083</name>
</gene>
<dbReference type="AlphaFoldDB" id="A0A4R1RUN9"/>
<proteinExistence type="predicted"/>
<organism evidence="2 3">
    <name type="scientific">Hydrogenispora ethanolica</name>
    <dbReference type="NCBI Taxonomy" id="1082276"/>
    <lineage>
        <taxon>Bacteria</taxon>
        <taxon>Bacillati</taxon>
        <taxon>Bacillota</taxon>
        <taxon>Hydrogenispora</taxon>
    </lineage>
</organism>
<accession>A0A4R1RUN9</accession>
<reference evidence="2 3" key="1">
    <citation type="submission" date="2019-03" db="EMBL/GenBank/DDBJ databases">
        <title>Genomic Encyclopedia of Type Strains, Phase IV (KMG-IV): sequencing the most valuable type-strain genomes for metagenomic binning, comparative biology and taxonomic classification.</title>
        <authorList>
            <person name="Goeker M."/>
        </authorList>
    </citation>
    <scope>NUCLEOTIDE SEQUENCE [LARGE SCALE GENOMIC DNA]</scope>
    <source>
        <strain evidence="2 3">LX-B</strain>
    </source>
</reference>
<sequence>MLGMTVGLAADGVKLLFNYLAFQLGFTKVLFWQIVAARFLDPEELFQPLAYLVGGVADLTIAALLGTVFVYLLDGIRREYRWVKGAGFGLVVWVILLGTLLNQTAPKGLPISGATMVVTFLAHLLFGLALAGFDRAWVRNRAG</sequence>
<comment type="caution">
    <text evidence="2">The sequence shown here is derived from an EMBL/GenBank/DDBJ whole genome shotgun (WGS) entry which is preliminary data.</text>
</comment>